<gene>
    <name evidence="2" type="ORF">BSZ32_07150</name>
</gene>
<accession>A0A2S7TZY2</accession>
<evidence type="ECO:0000256" key="1">
    <source>
        <dbReference type="SAM" id="Phobius"/>
    </source>
</evidence>
<feature type="transmembrane region" description="Helical" evidence="1">
    <location>
        <begin position="75"/>
        <end position="95"/>
    </location>
</feature>
<evidence type="ECO:0000313" key="3">
    <source>
        <dbReference type="Proteomes" id="UP000239907"/>
    </source>
</evidence>
<protein>
    <recommendedName>
        <fullName evidence="4">DoxX family protein</fullName>
    </recommendedName>
</protein>
<proteinExistence type="predicted"/>
<name>A0A2S7TZY2_9BACT</name>
<dbReference type="RefSeq" id="WP_105042811.1">
    <property type="nucleotide sequence ID" value="NZ_MQWA01000001.1"/>
</dbReference>
<dbReference type="OrthoDB" id="195046at2"/>
<comment type="caution">
    <text evidence="2">The sequence shown here is derived from an EMBL/GenBank/DDBJ whole genome shotgun (WGS) entry which is preliminary data.</text>
</comment>
<evidence type="ECO:0008006" key="4">
    <source>
        <dbReference type="Google" id="ProtNLM"/>
    </source>
</evidence>
<dbReference type="AlphaFoldDB" id="A0A2S7TZY2"/>
<dbReference type="Proteomes" id="UP000239907">
    <property type="component" value="Unassembled WGS sequence"/>
</dbReference>
<dbReference type="EMBL" id="MQWA01000001">
    <property type="protein sequence ID" value="PQJ28308.1"/>
    <property type="molecule type" value="Genomic_DNA"/>
</dbReference>
<evidence type="ECO:0000313" key="2">
    <source>
        <dbReference type="EMBL" id="PQJ28308.1"/>
    </source>
</evidence>
<sequence length="129" mass="13482">MKKLPSTAAVLLGLGFITFGLNHFLNFMPAGGPTEEGSAKAMFFGAIVPTGFLTFVKIFEITGGLLVAIPKTRNIGLLILGPIIINILAINILIIGGGAVFQPPVIVISVLSAYLLFAAKNKFLGLLGD</sequence>
<reference evidence="2 3" key="1">
    <citation type="submission" date="2016-12" db="EMBL/GenBank/DDBJ databases">
        <title>Study of bacterial adaptation to deep sea.</title>
        <authorList>
            <person name="Song J."/>
            <person name="Yoshizawa S."/>
            <person name="Kogure K."/>
        </authorList>
    </citation>
    <scope>NUCLEOTIDE SEQUENCE [LARGE SCALE GENOMIC DNA]</scope>
    <source>
        <strain evidence="2 3">SAORIC-165</strain>
    </source>
</reference>
<keyword evidence="1" id="KW-0472">Membrane</keyword>
<keyword evidence="3" id="KW-1185">Reference proteome</keyword>
<keyword evidence="1" id="KW-1133">Transmembrane helix</keyword>
<keyword evidence="1" id="KW-0812">Transmembrane</keyword>
<organism evidence="2 3">
    <name type="scientific">Rubritalea profundi</name>
    <dbReference type="NCBI Taxonomy" id="1658618"/>
    <lineage>
        <taxon>Bacteria</taxon>
        <taxon>Pseudomonadati</taxon>
        <taxon>Verrucomicrobiota</taxon>
        <taxon>Verrucomicrobiia</taxon>
        <taxon>Verrucomicrobiales</taxon>
        <taxon>Rubritaleaceae</taxon>
        <taxon>Rubritalea</taxon>
    </lineage>
</organism>
<feature type="transmembrane region" description="Helical" evidence="1">
    <location>
        <begin position="101"/>
        <end position="119"/>
    </location>
</feature>
<feature type="transmembrane region" description="Helical" evidence="1">
    <location>
        <begin position="44"/>
        <end position="68"/>
    </location>
</feature>